<feature type="signal peptide" evidence="1">
    <location>
        <begin position="1"/>
        <end position="22"/>
    </location>
</feature>
<reference evidence="2" key="1">
    <citation type="submission" date="2014-09" db="EMBL/GenBank/DDBJ databases">
        <authorList>
            <person name="Magalhaes I.L.F."/>
            <person name="Oliveira U."/>
            <person name="Santos F.R."/>
            <person name="Vidigal T.H.D.A."/>
            <person name="Brescovit A.D."/>
            <person name="Santos A.J."/>
        </authorList>
    </citation>
    <scope>NUCLEOTIDE SEQUENCE</scope>
    <source>
        <tissue evidence="2">Shoot tissue taken approximately 20 cm above the soil surface</tissue>
    </source>
</reference>
<feature type="chain" id="PRO_5002043231" description="Secreted protein" evidence="1">
    <location>
        <begin position="23"/>
        <end position="94"/>
    </location>
</feature>
<organism evidence="2">
    <name type="scientific">Arundo donax</name>
    <name type="common">Giant reed</name>
    <name type="synonym">Donax arundinaceus</name>
    <dbReference type="NCBI Taxonomy" id="35708"/>
    <lineage>
        <taxon>Eukaryota</taxon>
        <taxon>Viridiplantae</taxon>
        <taxon>Streptophyta</taxon>
        <taxon>Embryophyta</taxon>
        <taxon>Tracheophyta</taxon>
        <taxon>Spermatophyta</taxon>
        <taxon>Magnoliopsida</taxon>
        <taxon>Liliopsida</taxon>
        <taxon>Poales</taxon>
        <taxon>Poaceae</taxon>
        <taxon>PACMAD clade</taxon>
        <taxon>Arundinoideae</taxon>
        <taxon>Arundineae</taxon>
        <taxon>Arundo</taxon>
    </lineage>
</organism>
<evidence type="ECO:0000256" key="1">
    <source>
        <dbReference type="SAM" id="SignalP"/>
    </source>
</evidence>
<keyword evidence="1" id="KW-0732">Signal</keyword>
<sequence>MILASTLFCAVALLPASSLCIALPLEALGLLSWLHSCTTCCAALISLLVYGSSPSSVALSGSLASAMVSLQTGLAAHHLPRHLSPTFSPSSATA</sequence>
<accession>A0A0A9CMD3</accession>
<name>A0A0A9CMD3_ARUDO</name>
<dbReference type="AlphaFoldDB" id="A0A0A9CMD3"/>
<reference evidence="2" key="2">
    <citation type="journal article" date="2015" name="Data Brief">
        <title>Shoot transcriptome of the giant reed, Arundo donax.</title>
        <authorList>
            <person name="Barrero R.A."/>
            <person name="Guerrero F.D."/>
            <person name="Moolhuijzen P."/>
            <person name="Goolsby J.A."/>
            <person name="Tidwell J."/>
            <person name="Bellgard S.E."/>
            <person name="Bellgard M.I."/>
        </authorList>
    </citation>
    <scope>NUCLEOTIDE SEQUENCE</scope>
    <source>
        <tissue evidence="2">Shoot tissue taken approximately 20 cm above the soil surface</tissue>
    </source>
</reference>
<protein>
    <recommendedName>
        <fullName evidence="3">Secreted protein</fullName>
    </recommendedName>
</protein>
<proteinExistence type="predicted"/>
<evidence type="ECO:0000313" key="2">
    <source>
        <dbReference type="EMBL" id="JAD77479.1"/>
    </source>
</evidence>
<evidence type="ECO:0008006" key="3">
    <source>
        <dbReference type="Google" id="ProtNLM"/>
    </source>
</evidence>
<dbReference type="EMBL" id="GBRH01220416">
    <property type="protein sequence ID" value="JAD77479.1"/>
    <property type="molecule type" value="Transcribed_RNA"/>
</dbReference>